<keyword evidence="4 7" id="KW-1133">Transmembrane helix</keyword>
<comment type="similarity">
    <text evidence="2">Belongs to the CD36 family.</text>
</comment>
<evidence type="ECO:0000256" key="5">
    <source>
        <dbReference type="ARBA" id="ARBA00023136"/>
    </source>
</evidence>
<keyword evidence="3 7" id="KW-0812">Transmembrane</keyword>
<sequence>MNSQLFKLWKDKPLVMYRAVKIFNITNAEDFVLGSKMAVKEIGPVTYEMEWHKSKFFWKDEGILAYRRDTVLKFVPELNWVDENEEFYTLNSTLIQNADNLNDFKENQLIIKTTIKKYMQDTVDKSLNLPLLRGDCPKEEFTIHYRGEESNENLNFIQGSYGNATSANETNEISNAATRNSLDIGPPMDKKEVRFKYLEPDLCQCMVFIQADFVEVDGVKNIRFEVAPVVNGFNELDRSEFFQKSCRMLSNSGCCPTFPVVLSLPHFYSSPDISNSVVFGLHPNESIHNSFIIVEPTTGLTTSFVMRYQFNVKLAPSKNWGHVRAGTYPLYWVEDSGTPSEETNWYLFFFLKLPSFVLYCIVVWISIYVCIGVLVYNFAEYCYGGSSPTMEEIESLIESTESRDYRSINESELPEKESPPLLKAFPGYSRYVET</sequence>
<evidence type="ECO:0000256" key="1">
    <source>
        <dbReference type="ARBA" id="ARBA00004370"/>
    </source>
</evidence>
<keyword evidence="9" id="KW-1185">Reference proteome</keyword>
<dbReference type="EMBL" id="BGPR01012545">
    <property type="protein sequence ID" value="GBN56557.1"/>
    <property type="molecule type" value="Genomic_DNA"/>
</dbReference>
<evidence type="ECO:0000256" key="4">
    <source>
        <dbReference type="ARBA" id="ARBA00022989"/>
    </source>
</evidence>
<evidence type="ECO:0000256" key="2">
    <source>
        <dbReference type="ARBA" id="ARBA00010532"/>
    </source>
</evidence>
<keyword evidence="5 7" id="KW-0472">Membrane</keyword>
<comment type="caution">
    <text evidence="8">The sequence shown here is derived from an EMBL/GenBank/DDBJ whole genome shotgun (WGS) entry which is preliminary data.</text>
</comment>
<keyword evidence="6" id="KW-0325">Glycoprotein</keyword>
<gene>
    <name evidence="8" type="primary">SCARB2_0</name>
    <name evidence="8" type="ORF">AVEN_73411_1</name>
</gene>
<dbReference type="OrthoDB" id="6424576at2759"/>
<reference evidence="8 9" key="1">
    <citation type="journal article" date="2019" name="Sci. Rep.">
        <title>Orb-weaving spider Araneus ventricosus genome elucidates the spidroin gene catalogue.</title>
        <authorList>
            <person name="Kono N."/>
            <person name="Nakamura H."/>
            <person name="Ohtoshi R."/>
            <person name="Moran D.A.P."/>
            <person name="Shinohara A."/>
            <person name="Yoshida Y."/>
            <person name="Fujiwara M."/>
            <person name="Mori M."/>
            <person name="Tomita M."/>
            <person name="Arakawa K."/>
        </authorList>
    </citation>
    <scope>NUCLEOTIDE SEQUENCE [LARGE SCALE GENOMIC DNA]</scope>
</reference>
<comment type="subcellular location">
    <subcellularLocation>
        <location evidence="1">Membrane</location>
    </subcellularLocation>
</comment>
<dbReference type="Proteomes" id="UP000499080">
    <property type="component" value="Unassembled WGS sequence"/>
</dbReference>
<proteinExistence type="inferred from homology"/>
<dbReference type="PANTHER" id="PTHR11923:SF51">
    <property type="entry name" value="LYSOSOME MEMBRANE PROTEIN 2"/>
    <property type="match status" value="1"/>
</dbReference>
<dbReference type="GO" id="GO:0005737">
    <property type="term" value="C:cytoplasm"/>
    <property type="evidence" value="ECO:0007669"/>
    <property type="project" value="TreeGrafter"/>
</dbReference>
<accession>A0A4Y2Q1Y5</accession>
<evidence type="ECO:0000256" key="3">
    <source>
        <dbReference type="ARBA" id="ARBA00022692"/>
    </source>
</evidence>
<evidence type="ECO:0000313" key="8">
    <source>
        <dbReference type="EMBL" id="GBN56557.1"/>
    </source>
</evidence>
<dbReference type="AlphaFoldDB" id="A0A4Y2Q1Y5"/>
<dbReference type="InterPro" id="IPR002159">
    <property type="entry name" value="CD36_fam"/>
</dbReference>
<dbReference type="Pfam" id="PF01130">
    <property type="entry name" value="CD36"/>
    <property type="match status" value="1"/>
</dbReference>
<dbReference type="GO" id="GO:0016020">
    <property type="term" value="C:membrane"/>
    <property type="evidence" value="ECO:0007669"/>
    <property type="project" value="UniProtKB-SubCell"/>
</dbReference>
<organism evidence="8 9">
    <name type="scientific">Araneus ventricosus</name>
    <name type="common">Orbweaver spider</name>
    <name type="synonym">Epeira ventricosa</name>
    <dbReference type="NCBI Taxonomy" id="182803"/>
    <lineage>
        <taxon>Eukaryota</taxon>
        <taxon>Metazoa</taxon>
        <taxon>Ecdysozoa</taxon>
        <taxon>Arthropoda</taxon>
        <taxon>Chelicerata</taxon>
        <taxon>Arachnida</taxon>
        <taxon>Araneae</taxon>
        <taxon>Araneomorphae</taxon>
        <taxon>Entelegynae</taxon>
        <taxon>Araneoidea</taxon>
        <taxon>Araneidae</taxon>
        <taxon>Araneus</taxon>
    </lineage>
</organism>
<dbReference type="PRINTS" id="PR01609">
    <property type="entry name" value="CD36FAMILY"/>
</dbReference>
<dbReference type="GO" id="GO:0005044">
    <property type="term" value="F:scavenger receptor activity"/>
    <property type="evidence" value="ECO:0007669"/>
    <property type="project" value="TreeGrafter"/>
</dbReference>
<evidence type="ECO:0000256" key="6">
    <source>
        <dbReference type="ARBA" id="ARBA00023180"/>
    </source>
</evidence>
<name>A0A4Y2Q1Y5_ARAVE</name>
<protein>
    <submittedName>
        <fullName evidence="8">Lysosome membrane protein 2</fullName>
    </submittedName>
</protein>
<feature type="transmembrane region" description="Helical" evidence="7">
    <location>
        <begin position="356"/>
        <end position="379"/>
    </location>
</feature>
<dbReference type="PANTHER" id="PTHR11923">
    <property type="entry name" value="SCAVENGER RECEPTOR CLASS B TYPE-1 SR-B1"/>
    <property type="match status" value="1"/>
</dbReference>
<evidence type="ECO:0000313" key="9">
    <source>
        <dbReference type="Proteomes" id="UP000499080"/>
    </source>
</evidence>
<evidence type="ECO:0000256" key="7">
    <source>
        <dbReference type="SAM" id="Phobius"/>
    </source>
</evidence>